<dbReference type="EMBL" id="CM001741">
    <property type="protein sequence ID" value="KJB13841.1"/>
    <property type="molecule type" value="Genomic_DNA"/>
</dbReference>
<dbReference type="Proteomes" id="UP000032304">
    <property type="component" value="Chromosome 2"/>
</dbReference>
<gene>
    <name evidence="1" type="ORF">B456_002G096800</name>
</gene>
<dbReference type="AlphaFoldDB" id="A0A0D2QAD6"/>
<accession>A0A0D2QAD6</accession>
<keyword evidence="2" id="KW-1185">Reference proteome</keyword>
<proteinExistence type="predicted"/>
<organism evidence="1 2">
    <name type="scientific">Gossypium raimondii</name>
    <name type="common">Peruvian cotton</name>
    <name type="synonym">Gossypium klotzschianum subsp. raimondii</name>
    <dbReference type="NCBI Taxonomy" id="29730"/>
    <lineage>
        <taxon>Eukaryota</taxon>
        <taxon>Viridiplantae</taxon>
        <taxon>Streptophyta</taxon>
        <taxon>Embryophyta</taxon>
        <taxon>Tracheophyta</taxon>
        <taxon>Spermatophyta</taxon>
        <taxon>Magnoliopsida</taxon>
        <taxon>eudicotyledons</taxon>
        <taxon>Gunneridae</taxon>
        <taxon>Pentapetalae</taxon>
        <taxon>rosids</taxon>
        <taxon>malvids</taxon>
        <taxon>Malvales</taxon>
        <taxon>Malvaceae</taxon>
        <taxon>Malvoideae</taxon>
        <taxon>Gossypium</taxon>
    </lineage>
</organism>
<reference evidence="1 2" key="1">
    <citation type="journal article" date="2012" name="Nature">
        <title>Repeated polyploidization of Gossypium genomes and the evolution of spinnable cotton fibres.</title>
        <authorList>
            <person name="Paterson A.H."/>
            <person name="Wendel J.F."/>
            <person name="Gundlach H."/>
            <person name="Guo H."/>
            <person name="Jenkins J."/>
            <person name="Jin D."/>
            <person name="Llewellyn D."/>
            <person name="Showmaker K.C."/>
            <person name="Shu S."/>
            <person name="Udall J."/>
            <person name="Yoo M.J."/>
            <person name="Byers R."/>
            <person name="Chen W."/>
            <person name="Doron-Faigenboim A."/>
            <person name="Duke M.V."/>
            <person name="Gong L."/>
            <person name="Grimwood J."/>
            <person name="Grover C."/>
            <person name="Grupp K."/>
            <person name="Hu G."/>
            <person name="Lee T.H."/>
            <person name="Li J."/>
            <person name="Lin L."/>
            <person name="Liu T."/>
            <person name="Marler B.S."/>
            <person name="Page J.T."/>
            <person name="Roberts A.W."/>
            <person name="Romanel E."/>
            <person name="Sanders W.S."/>
            <person name="Szadkowski E."/>
            <person name="Tan X."/>
            <person name="Tang H."/>
            <person name="Xu C."/>
            <person name="Wang J."/>
            <person name="Wang Z."/>
            <person name="Zhang D."/>
            <person name="Zhang L."/>
            <person name="Ashrafi H."/>
            <person name="Bedon F."/>
            <person name="Bowers J.E."/>
            <person name="Brubaker C.L."/>
            <person name="Chee P.W."/>
            <person name="Das S."/>
            <person name="Gingle A.R."/>
            <person name="Haigler C.H."/>
            <person name="Harker D."/>
            <person name="Hoffmann L.V."/>
            <person name="Hovav R."/>
            <person name="Jones D.C."/>
            <person name="Lemke C."/>
            <person name="Mansoor S."/>
            <person name="ur Rahman M."/>
            <person name="Rainville L.N."/>
            <person name="Rambani A."/>
            <person name="Reddy U.K."/>
            <person name="Rong J.K."/>
            <person name="Saranga Y."/>
            <person name="Scheffler B.E."/>
            <person name="Scheffler J.A."/>
            <person name="Stelly D.M."/>
            <person name="Triplett B.A."/>
            <person name="Van Deynze A."/>
            <person name="Vaslin M.F."/>
            <person name="Waghmare V.N."/>
            <person name="Walford S.A."/>
            <person name="Wright R.J."/>
            <person name="Zaki E.A."/>
            <person name="Zhang T."/>
            <person name="Dennis E.S."/>
            <person name="Mayer K.F."/>
            <person name="Peterson D.G."/>
            <person name="Rokhsar D.S."/>
            <person name="Wang X."/>
            <person name="Schmutz J."/>
        </authorList>
    </citation>
    <scope>NUCLEOTIDE SEQUENCE [LARGE SCALE GENOMIC DNA]</scope>
</reference>
<name>A0A0D2QAD6_GOSRA</name>
<dbReference type="Gramene" id="KJB13841">
    <property type="protein sequence ID" value="KJB13841"/>
    <property type="gene ID" value="B456_002G096800"/>
</dbReference>
<sequence length="84" mass="9193">MVDDALSACCRELLASGEDDAPFCKLLDGNEMREKMVKKLKSSLPNPTILISNFANLQLSDFSQALPVKIGKLSDATFFKSILV</sequence>
<evidence type="ECO:0000313" key="1">
    <source>
        <dbReference type="EMBL" id="KJB13841.1"/>
    </source>
</evidence>
<evidence type="ECO:0000313" key="2">
    <source>
        <dbReference type="Proteomes" id="UP000032304"/>
    </source>
</evidence>
<protein>
    <submittedName>
        <fullName evidence="1">Uncharacterized protein</fullName>
    </submittedName>
</protein>